<comment type="cofactor">
    <cofactor evidence="1">
        <name>Mg(2+)</name>
        <dbReference type="ChEBI" id="CHEBI:18420"/>
    </cofactor>
</comment>
<dbReference type="PANTHER" id="PTHR13794:SF58">
    <property type="entry name" value="MITOCHONDRIAL ENOLASE SUPERFAMILY MEMBER 1"/>
    <property type="match status" value="1"/>
</dbReference>
<dbReference type="STRING" id="1869.MB27_01460"/>
<dbReference type="eggNOG" id="COG4948">
    <property type="taxonomic scope" value="Bacteria"/>
</dbReference>
<dbReference type="InterPro" id="IPR036849">
    <property type="entry name" value="Enolase-like_C_sf"/>
</dbReference>
<proteinExistence type="predicted"/>
<evidence type="ECO:0000313" key="4">
    <source>
        <dbReference type="EMBL" id="KHD79287.1"/>
    </source>
</evidence>
<dbReference type="SUPFAM" id="SSF51604">
    <property type="entry name" value="Enolase C-terminal domain-like"/>
    <property type="match status" value="1"/>
</dbReference>
<evidence type="ECO:0000256" key="2">
    <source>
        <dbReference type="ARBA" id="ARBA00022723"/>
    </source>
</evidence>
<protein>
    <recommendedName>
        <fullName evidence="6">Fuconate dehydratase</fullName>
    </recommendedName>
</protein>
<dbReference type="AlphaFoldDB" id="A0A0A6XGT6"/>
<dbReference type="GO" id="GO:0000287">
    <property type="term" value="F:magnesium ion binding"/>
    <property type="evidence" value="ECO:0007669"/>
    <property type="project" value="TreeGrafter"/>
</dbReference>
<dbReference type="EMBL" id="JRTT01000001">
    <property type="protein sequence ID" value="KHD79287.1"/>
    <property type="molecule type" value="Genomic_DNA"/>
</dbReference>
<gene>
    <name evidence="4" type="ORF">MB27_01460</name>
</gene>
<evidence type="ECO:0008006" key="6">
    <source>
        <dbReference type="Google" id="ProtNLM"/>
    </source>
</evidence>
<organism evidence="4 5">
    <name type="scientific">Actinoplanes utahensis</name>
    <dbReference type="NCBI Taxonomy" id="1869"/>
    <lineage>
        <taxon>Bacteria</taxon>
        <taxon>Bacillati</taxon>
        <taxon>Actinomycetota</taxon>
        <taxon>Actinomycetes</taxon>
        <taxon>Micromonosporales</taxon>
        <taxon>Micromonosporaceae</taxon>
        <taxon>Actinoplanes</taxon>
    </lineage>
</organism>
<dbReference type="PANTHER" id="PTHR13794">
    <property type="entry name" value="ENOLASE SUPERFAMILY, MANDELATE RACEMASE"/>
    <property type="match status" value="1"/>
</dbReference>
<evidence type="ECO:0000256" key="3">
    <source>
        <dbReference type="ARBA" id="ARBA00022842"/>
    </source>
</evidence>
<dbReference type="GO" id="GO:0016052">
    <property type="term" value="P:carbohydrate catabolic process"/>
    <property type="evidence" value="ECO:0007669"/>
    <property type="project" value="TreeGrafter"/>
</dbReference>
<dbReference type="Gene3D" id="3.20.20.120">
    <property type="entry name" value="Enolase-like C-terminal domain"/>
    <property type="match status" value="1"/>
</dbReference>
<comment type="caution">
    <text evidence="4">The sequence shown here is derived from an EMBL/GenBank/DDBJ whole genome shotgun (WGS) entry which is preliminary data.</text>
</comment>
<reference evidence="4 5" key="1">
    <citation type="submission" date="2014-10" db="EMBL/GenBank/DDBJ databases">
        <title>Draft genome sequence of Actinoplanes utahensis NRRL 12052.</title>
        <authorList>
            <person name="Velasco-Bucheli B."/>
            <person name="del Cerro C."/>
            <person name="Hormigo D."/>
            <person name="Garcia J.L."/>
            <person name="Acebal C."/>
            <person name="Arroyo M."/>
            <person name="de la Mata I."/>
        </authorList>
    </citation>
    <scope>NUCLEOTIDE SEQUENCE [LARGE SCALE GENOMIC DNA]</scope>
    <source>
        <strain evidence="4 5">NRRL 12052</strain>
    </source>
</reference>
<evidence type="ECO:0000313" key="5">
    <source>
        <dbReference type="Proteomes" id="UP000054537"/>
    </source>
</evidence>
<dbReference type="GO" id="GO:0016836">
    <property type="term" value="F:hydro-lyase activity"/>
    <property type="evidence" value="ECO:0007669"/>
    <property type="project" value="TreeGrafter"/>
</dbReference>
<keyword evidence="5" id="KW-1185">Reference proteome</keyword>
<sequence>FFDYVAVSGRLDDRVIEYVDHLHEHFIDPVVIERGAYRAPSAPGFSTRMRPESLVRYAYPEGAAWS</sequence>
<keyword evidence="2" id="KW-0479">Metal-binding</keyword>
<dbReference type="Proteomes" id="UP000054537">
    <property type="component" value="Unassembled WGS sequence"/>
</dbReference>
<accession>A0A0A6XGT6</accession>
<name>A0A0A6XGT6_ACTUT</name>
<evidence type="ECO:0000256" key="1">
    <source>
        <dbReference type="ARBA" id="ARBA00001946"/>
    </source>
</evidence>
<feature type="non-terminal residue" evidence="4">
    <location>
        <position position="1"/>
    </location>
</feature>
<dbReference type="InterPro" id="IPR046945">
    <property type="entry name" value="RHMD-like"/>
</dbReference>
<keyword evidence="3" id="KW-0460">Magnesium</keyword>